<dbReference type="Proteomes" id="UP000230790">
    <property type="component" value="Unassembled WGS sequence"/>
</dbReference>
<sequence length="433" mass="47405">MLNHEESRVLFERAQRALAGGVSSEFRKSNAPHPLVYVRAHGARLVDADENEYLDFALSQGPMVLGHSHPEVLEAVERASHDGQLYAALHLAEIELAEKLQEIIPCAELVRFSVSGSEAAHAALRVARAVTGRQKFVRFEGHYHGWFDNIAWGINGASLEALGPREAPIAQLWTQGLPTNIRDEFILLPWNDLTLAERTVAQRHDEIAAIITEPIMCNTGCIEPQPGYLEGLRALCDRYGIALIFDEVITGFRVHVGGAQAYYGVTPDLAVFAKAMANGYPISALVGKRAWMQPIAEGSVIHAGTTNAGNPSVAAAKATIEVMQRERVHEKLHRLGKRLQAGLCEAARETGHDVLVQGPGPVLNLAFTSLLCARDMRDTFAFNKAKLARFVYGLQEEGVRILSRGTWYLCAAHTEADIDFAVRAARKVLAGIQ</sequence>
<dbReference type="InterPro" id="IPR015422">
    <property type="entry name" value="PyrdxlP-dep_Trfase_small"/>
</dbReference>
<organism evidence="4 5">
    <name type="scientific">Candidatus Thermofonsia Clade 3 bacterium</name>
    <dbReference type="NCBI Taxonomy" id="2364212"/>
    <lineage>
        <taxon>Bacteria</taxon>
        <taxon>Bacillati</taxon>
        <taxon>Chloroflexota</taxon>
        <taxon>Candidatus Thermofontia</taxon>
        <taxon>Candidatus Thermofonsia Clade 3</taxon>
    </lineage>
</organism>
<evidence type="ECO:0000256" key="3">
    <source>
        <dbReference type="RuleBase" id="RU003560"/>
    </source>
</evidence>
<dbReference type="Gene3D" id="3.40.640.10">
    <property type="entry name" value="Type I PLP-dependent aspartate aminotransferase-like (Major domain)"/>
    <property type="match status" value="1"/>
</dbReference>
<dbReference type="InterPro" id="IPR005814">
    <property type="entry name" value="Aminotrans_3"/>
</dbReference>
<dbReference type="GO" id="GO:0030170">
    <property type="term" value="F:pyridoxal phosphate binding"/>
    <property type="evidence" value="ECO:0007669"/>
    <property type="project" value="InterPro"/>
</dbReference>
<reference evidence="4 5" key="1">
    <citation type="submission" date="2017-11" db="EMBL/GenBank/DDBJ databases">
        <title>Evolution of Phototrophy in the Chloroflexi Phylum Driven by Horizontal Gene Transfer.</title>
        <authorList>
            <person name="Ward L.M."/>
            <person name="Hemp J."/>
            <person name="Shih P.M."/>
            <person name="Mcglynn S.E."/>
            <person name="Fischer W."/>
        </authorList>
    </citation>
    <scope>NUCLEOTIDE SEQUENCE [LARGE SCALE GENOMIC DNA]</scope>
    <source>
        <strain evidence="4">JP3_7</strain>
    </source>
</reference>
<comment type="similarity">
    <text evidence="3">Belongs to the class-III pyridoxal-phosphate-dependent aminotransferase family.</text>
</comment>
<evidence type="ECO:0000313" key="4">
    <source>
        <dbReference type="EMBL" id="PJF48618.1"/>
    </source>
</evidence>
<gene>
    <name evidence="4" type="ORF">CUN48_02735</name>
</gene>
<dbReference type="InterPro" id="IPR015424">
    <property type="entry name" value="PyrdxlP-dep_Trfase"/>
</dbReference>
<comment type="caution">
    <text evidence="4">The sequence shown here is derived from an EMBL/GenBank/DDBJ whole genome shotgun (WGS) entry which is preliminary data.</text>
</comment>
<evidence type="ECO:0000256" key="2">
    <source>
        <dbReference type="ARBA" id="ARBA00022898"/>
    </source>
</evidence>
<keyword evidence="4" id="KW-0808">Transferase</keyword>
<evidence type="ECO:0000313" key="5">
    <source>
        <dbReference type="Proteomes" id="UP000230790"/>
    </source>
</evidence>
<accession>A0A2M8QFS6</accession>
<dbReference type="InterPro" id="IPR015421">
    <property type="entry name" value="PyrdxlP-dep_Trfase_major"/>
</dbReference>
<dbReference type="Gene3D" id="3.90.1150.10">
    <property type="entry name" value="Aspartate Aminotransferase, domain 1"/>
    <property type="match status" value="1"/>
</dbReference>
<dbReference type="GO" id="GO:0008483">
    <property type="term" value="F:transaminase activity"/>
    <property type="evidence" value="ECO:0007669"/>
    <property type="project" value="UniProtKB-KW"/>
</dbReference>
<proteinExistence type="inferred from homology"/>
<dbReference type="EMBL" id="PGTN01000010">
    <property type="protein sequence ID" value="PJF48618.1"/>
    <property type="molecule type" value="Genomic_DNA"/>
</dbReference>
<dbReference type="PANTHER" id="PTHR43713">
    <property type="entry name" value="GLUTAMATE-1-SEMIALDEHYDE 2,1-AMINOMUTASE"/>
    <property type="match status" value="1"/>
</dbReference>
<protein>
    <submittedName>
        <fullName evidence="4">Aspartate aminotransferase family protein</fullName>
    </submittedName>
</protein>
<dbReference type="Pfam" id="PF00202">
    <property type="entry name" value="Aminotran_3"/>
    <property type="match status" value="1"/>
</dbReference>
<dbReference type="SUPFAM" id="SSF53383">
    <property type="entry name" value="PLP-dependent transferases"/>
    <property type="match status" value="1"/>
</dbReference>
<comment type="cofactor">
    <cofactor evidence="1">
        <name>pyridoxal 5'-phosphate</name>
        <dbReference type="ChEBI" id="CHEBI:597326"/>
    </cofactor>
</comment>
<dbReference type="PROSITE" id="PS00600">
    <property type="entry name" value="AA_TRANSFER_CLASS_3"/>
    <property type="match status" value="1"/>
</dbReference>
<dbReference type="PANTHER" id="PTHR43713:SF3">
    <property type="entry name" value="GLUTAMATE-1-SEMIALDEHYDE 2,1-AMINOMUTASE 1, CHLOROPLASTIC-RELATED"/>
    <property type="match status" value="1"/>
</dbReference>
<name>A0A2M8QFS6_9CHLR</name>
<dbReference type="InterPro" id="IPR049704">
    <property type="entry name" value="Aminotrans_3_PPA_site"/>
</dbReference>
<keyword evidence="4" id="KW-0032">Aminotransferase</keyword>
<dbReference type="PIRSF" id="PIRSF000521">
    <property type="entry name" value="Transaminase_4ab_Lys_Orn"/>
    <property type="match status" value="1"/>
</dbReference>
<keyword evidence="2 3" id="KW-0663">Pyridoxal phosphate</keyword>
<evidence type="ECO:0000256" key="1">
    <source>
        <dbReference type="ARBA" id="ARBA00001933"/>
    </source>
</evidence>
<dbReference type="CDD" id="cd00610">
    <property type="entry name" value="OAT_like"/>
    <property type="match status" value="1"/>
</dbReference>
<dbReference type="AlphaFoldDB" id="A0A2M8QFS6"/>